<gene>
    <name evidence="1" type="ORF">SAMN05421636_101438</name>
</gene>
<evidence type="ECO:0000313" key="1">
    <source>
        <dbReference type="EMBL" id="SDD69749.1"/>
    </source>
</evidence>
<accession>A0A1G6WVD0</accession>
<organism evidence="1 2">
    <name type="scientific">Pricia antarctica</name>
    <dbReference type="NCBI Taxonomy" id="641691"/>
    <lineage>
        <taxon>Bacteria</taxon>
        <taxon>Pseudomonadati</taxon>
        <taxon>Bacteroidota</taxon>
        <taxon>Flavobacteriia</taxon>
        <taxon>Flavobacteriales</taxon>
        <taxon>Flavobacteriaceae</taxon>
        <taxon>Pricia</taxon>
    </lineage>
</organism>
<reference evidence="1 2" key="1">
    <citation type="submission" date="2016-10" db="EMBL/GenBank/DDBJ databases">
        <authorList>
            <person name="de Groot N.N."/>
        </authorList>
    </citation>
    <scope>NUCLEOTIDE SEQUENCE [LARGE SCALE GENOMIC DNA]</scope>
    <source>
        <strain evidence="1 2">DSM 23421</strain>
    </source>
</reference>
<protein>
    <submittedName>
        <fullName evidence="1">Uncharacterized protein</fullName>
    </submittedName>
</protein>
<proteinExistence type="predicted"/>
<name>A0A1G6WVD0_9FLAO</name>
<keyword evidence="2" id="KW-1185">Reference proteome</keyword>
<dbReference type="AlphaFoldDB" id="A0A1G6WVD0"/>
<evidence type="ECO:0000313" key="2">
    <source>
        <dbReference type="Proteomes" id="UP000199109"/>
    </source>
</evidence>
<dbReference type="Proteomes" id="UP000199109">
    <property type="component" value="Unassembled WGS sequence"/>
</dbReference>
<dbReference type="EMBL" id="FNAO01000001">
    <property type="protein sequence ID" value="SDD69749.1"/>
    <property type="molecule type" value="Genomic_DNA"/>
</dbReference>
<sequence length="89" mass="10408">MLRLHKERSQNKTQENPVFQNAIGKLIAWASSSAPTIRYTYRQAKTIELHHYCTVLHWGPHIEIKAKKNRRCVSTRAIVLENLGQKWRG</sequence>